<gene>
    <name evidence="1" type="ORF">ACFQMN_00610</name>
</gene>
<protein>
    <submittedName>
        <fullName evidence="1">Uncharacterized protein</fullName>
    </submittedName>
</protein>
<dbReference type="Proteomes" id="UP001596494">
    <property type="component" value="Unassembled WGS sequence"/>
</dbReference>
<evidence type="ECO:0000313" key="1">
    <source>
        <dbReference type="EMBL" id="MFC7319382.1"/>
    </source>
</evidence>
<accession>A0ABW2JZ60</accession>
<comment type="caution">
    <text evidence="1">The sequence shown here is derived from an EMBL/GenBank/DDBJ whole genome shotgun (WGS) entry which is preliminary data.</text>
</comment>
<sequence length="64" mass="6976">MKKIKENDQVFGLSVKFAEGVDYSGSEGRMIHIPLSTRNTSVPMVVTTKESEAKTQGTDGIFAL</sequence>
<dbReference type="EMBL" id="JBHTBY010000001">
    <property type="protein sequence ID" value="MFC7319382.1"/>
    <property type="molecule type" value="Genomic_DNA"/>
</dbReference>
<keyword evidence="2" id="KW-1185">Reference proteome</keyword>
<name>A0ABW2JZ60_9BACI</name>
<organism evidence="1 2">
    <name type="scientific">Halobacillus campisalis</name>
    <dbReference type="NCBI Taxonomy" id="435909"/>
    <lineage>
        <taxon>Bacteria</taxon>
        <taxon>Bacillati</taxon>
        <taxon>Bacillota</taxon>
        <taxon>Bacilli</taxon>
        <taxon>Bacillales</taxon>
        <taxon>Bacillaceae</taxon>
        <taxon>Halobacillus</taxon>
    </lineage>
</organism>
<reference evidence="2" key="1">
    <citation type="journal article" date="2019" name="Int. J. Syst. Evol. Microbiol.">
        <title>The Global Catalogue of Microorganisms (GCM) 10K type strain sequencing project: providing services to taxonomists for standard genome sequencing and annotation.</title>
        <authorList>
            <consortium name="The Broad Institute Genomics Platform"/>
            <consortium name="The Broad Institute Genome Sequencing Center for Infectious Disease"/>
            <person name="Wu L."/>
            <person name="Ma J."/>
        </authorList>
    </citation>
    <scope>NUCLEOTIDE SEQUENCE [LARGE SCALE GENOMIC DNA]</scope>
    <source>
        <strain evidence="2">CCUG 73951</strain>
    </source>
</reference>
<proteinExistence type="predicted"/>
<evidence type="ECO:0000313" key="2">
    <source>
        <dbReference type="Proteomes" id="UP001596494"/>
    </source>
</evidence>
<dbReference type="RefSeq" id="WP_289216138.1">
    <property type="nucleotide sequence ID" value="NZ_JAPVRC010000005.1"/>
</dbReference>